<dbReference type="CDD" id="cd06133">
    <property type="entry name" value="ERI-1_3'hExo_like"/>
    <property type="match status" value="1"/>
</dbReference>
<reference evidence="5" key="1">
    <citation type="submission" date="2018-06" db="EMBL/GenBank/DDBJ databases">
        <title>Paenibacillus xerothermodurans sp. nov. an extremely dry heat resistant spore forming bacterium isolated from the soil of Cape Canaveral, Florida.</title>
        <authorList>
            <person name="Seuylemezian A."/>
            <person name="Kaur N."/>
            <person name="Patil P."/>
            <person name="Patil P."/>
            <person name="Mayilraj S."/>
            <person name="Vaishampayan P."/>
        </authorList>
    </citation>
    <scope>NUCLEOTIDE SEQUENCE [LARGE SCALE GENOMIC DNA]</scope>
    <source>
        <strain evidence="5">ATCC 27380</strain>
    </source>
</reference>
<organism evidence="5 6">
    <name type="scientific">Paenibacillus xerothermodurans</name>
    <dbReference type="NCBI Taxonomy" id="1977292"/>
    <lineage>
        <taxon>Bacteria</taxon>
        <taxon>Bacillati</taxon>
        <taxon>Bacillota</taxon>
        <taxon>Bacilli</taxon>
        <taxon>Bacillales</taxon>
        <taxon>Paenibacillaceae</taxon>
        <taxon>Paenibacillus</taxon>
    </lineage>
</organism>
<feature type="domain" description="Exonuclease" evidence="4">
    <location>
        <begin position="2"/>
        <end position="166"/>
    </location>
</feature>
<gene>
    <name evidence="5" type="ORF">CBW46_004840</name>
</gene>
<comment type="caution">
    <text evidence="5">The sequence shown here is derived from an EMBL/GenBank/DDBJ whole genome shotgun (WGS) entry which is preliminary data.</text>
</comment>
<evidence type="ECO:0000256" key="1">
    <source>
        <dbReference type="ARBA" id="ARBA00022722"/>
    </source>
</evidence>
<dbReference type="Gene3D" id="3.30.420.10">
    <property type="entry name" value="Ribonuclease H-like superfamily/Ribonuclease H"/>
    <property type="match status" value="1"/>
</dbReference>
<evidence type="ECO:0000256" key="3">
    <source>
        <dbReference type="ARBA" id="ARBA00022839"/>
    </source>
</evidence>
<dbReference type="AlphaFoldDB" id="A0A2W1NCP8"/>
<protein>
    <recommendedName>
        <fullName evidence="4">Exonuclease domain-containing protein</fullName>
    </recommendedName>
</protein>
<dbReference type="SUPFAM" id="SSF53098">
    <property type="entry name" value="Ribonuclease H-like"/>
    <property type="match status" value="1"/>
</dbReference>
<evidence type="ECO:0000313" key="5">
    <source>
        <dbReference type="EMBL" id="PZE21744.1"/>
    </source>
</evidence>
<dbReference type="OrthoDB" id="159416at2"/>
<dbReference type="PANTHER" id="PTHR23044">
    <property type="entry name" value="3'-5' EXONUCLEASE ERI1-RELATED"/>
    <property type="match status" value="1"/>
</dbReference>
<dbReference type="Pfam" id="PF00929">
    <property type="entry name" value="RNase_T"/>
    <property type="match status" value="1"/>
</dbReference>
<dbReference type="InterPro" id="IPR047201">
    <property type="entry name" value="ERI-1_3'hExo-like"/>
</dbReference>
<keyword evidence="2" id="KW-0378">Hydrolase</keyword>
<dbReference type="Proteomes" id="UP000214746">
    <property type="component" value="Unassembled WGS sequence"/>
</dbReference>
<accession>A0A2W1NCP8</accession>
<proteinExistence type="predicted"/>
<dbReference type="PANTHER" id="PTHR23044:SF61">
    <property type="entry name" value="3'-5' EXORIBONUCLEASE 1-RELATED"/>
    <property type="match status" value="1"/>
</dbReference>
<dbReference type="InterPro" id="IPR036397">
    <property type="entry name" value="RNaseH_sf"/>
</dbReference>
<evidence type="ECO:0000313" key="6">
    <source>
        <dbReference type="Proteomes" id="UP000214746"/>
    </source>
</evidence>
<dbReference type="GO" id="GO:0000175">
    <property type="term" value="F:3'-5'-RNA exonuclease activity"/>
    <property type="evidence" value="ECO:0007669"/>
    <property type="project" value="InterPro"/>
</dbReference>
<evidence type="ECO:0000256" key="2">
    <source>
        <dbReference type="ARBA" id="ARBA00022801"/>
    </source>
</evidence>
<name>A0A2W1NCP8_PAEXE</name>
<dbReference type="RefSeq" id="WP_089198885.1">
    <property type="nucleotide sequence ID" value="NZ_NHRJ02000002.1"/>
</dbReference>
<dbReference type="EMBL" id="NHRJ02000002">
    <property type="protein sequence ID" value="PZE21744.1"/>
    <property type="molecule type" value="Genomic_DNA"/>
</dbReference>
<dbReference type="GO" id="GO:0003676">
    <property type="term" value="F:nucleic acid binding"/>
    <property type="evidence" value="ECO:0007669"/>
    <property type="project" value="InterPro"/>
</dbReference>
<keyword evidence="1" id="KW-0540">Nuclease</keyword>
<dbReference type="InterPro" id="IPR013520">
    <property type="entry name" value="Ribonucl_H"/>
</dbReference>
<dbReference type="InterPro" id="IPR012337">
    <property type="entry name" value="RNaseH-like_sf"/>
</dbReference>
<evidence type="ECO:0000259" key="4">
    <source>
        <dbReference type="SMART" id="SM00479"/>
    </source>
</evidence>
<keyword evidence="6" id="KW-1185">Reference proteome</keyword>
<keyword evidence="3" id="KW-0269">Exonuclease</keyword>
<sequence>MNYIVMDLEFNGRKHYDIYPMEIIEIGAVKLDRNLNIIDTFQSYIKPKFEVNRFALKFCGIEKATLQKSDCFTDVISRFIDFCGDDYKLFAWGGSDFFNLFVDCKVNSLDNQWLNRLIDLTQFYDGGLQQALEAHGLTALGQHHSALDDALNAAQLVKLKPEILESEQYFMPNEFKICTGGIKKWISMSIDKAVKDGTLLTWQQFRRNPKTNAYLSIMNLNPAEVGMVETLFNKFWSQKYGRKLKKLQLA</sequence>
<dbReference type="SMART" id="SM00479">
    <property type="entry name" value="EXOIII"/>
    <property type="match status" value="1"/>
</dbReference>
<dbReference type="InterPro" id="IPR051274">
    <property type="entry name" value="3-5_Exoribonuclease"/>
</dbReference>